<dbReference type="AlphaFoldDB" id="A0A2T5VA91"/>
<evidence type="ECO:0000313" key="1">
    <source>
        <dbReference type="EMBL" id="PTW60670.1"/>
    </source>
</evidence>
<organism evidence="1 2">
    <name type="scientific">Breoghania corrubedonensis</name>
    <dbReference type="NCBI Taxonomy" id="665038"/>
    <lineage>
        <taxon>Bacteria</taxon>
        <taxon>Pseudomonadati</taxon>
        <taxon>Pseudomonadota</taxon>
        <taxon>Alphaproteobacteria</taxon>
        <taxon>Hyphomicrobiales</taxon>
        <taxon>Stappiaceae</taxon>
        <taxon>Breoghania</taxon>
    </lineage>
</organism>
<sequence>MKSKNSSVSDLVKNIINSKNVEYSVEQEEKIYGLIDENNIIEIDKLLISEKKYNVIAGIRILDTASNVKLNRIYRSVDAIFDRGDLILNRLCINLIYSHGFFDAAANKRMAQFIDCPDEPTKRYIRAWLLLLTKEQLKEFLDNYQPFSNNVEKLIYSIISFRSNTITLTNFMEQVSSIDDVAYREYARLLEYEGLRKLFKLN</sequence>
<reference evidence="1 2" key="1">
    <citation type="submission" date="2018-04" db="EMBL/GenBank/DDBJ databases">
        <title>Genomic Encyclopedia of Archaeal and Bacterial Type Strains, Phase II (KMG-II): from individual species to whole genera.</title>
        <authorList>
            <person name="Goeker M."/>
        </authorList>
    </citation>
    <scope>NUCLEOTIDE SEQUENCE [LARGE SCALE GENOMIC DNA]</scope>
    <source>
        <strain evidence="1 2">DSM 23382</strain>
    </source>
</reference>
<comment type="caution">
    <text evidence="1">The sequence shown here is derived from an EMBL/GenBank/DDBJ whole genome shotgun (WGS) entry which is preliminary data.</text>
</comment>
<dbReference type="EMBL" id="QAYG01000004">
    <property type="protein sequence ID" value="PTW60670.1"/>
    <property type="molecule type" value="Genomic_DNA"/>
</dbReference>
<proteinExistence type="predicted"/>
<name>A0A2T5VA91_9HYPH</name>
<gene>
    <name evidence="1" type="ORF">C8N35_104296</name>
</gene>
<keyword evidence="2" id="KW-1185">Reference proteome</keyword>
<accession>A0A2T5VA91</accession>
<dbReference type="Proteomes" id="UP000244081">
    <property type="component" value="Unassembled WGS sequence"/>
</dbReference>
<dbReference type="RefSeq" id="WP_146177406.1">
    <property type="nucleotide sequence ID" value="NZ_QAYG01000004.1"/>
</dbReference>
<protein>
    <submittedName>
        <fullName evidence="1">Uncharacterized protein</fullName>
    </submittedName>
</protein>
<evidence type="ECO:0000313" key="2">
    <source>
        <dbReference type="Proteomes" id="UP000244081"/>
    </source>
</evidence>